<dbReference type="InterPro" id="IPR025641">
    <property type="entry name" value="DUF4340"/>
</dbReference>
<dbReference type="AlphaFoldDB" id="U7QGS1"/>
<evidence type="ECO:0000313" key="4">
    <source>
        <dbReference type="Proteomes" id="UP000017127"/>
    </source>
</evidence>
<feature type="domain" description="DUF4340" evidence="2">
    <location>
        <begin position="78"/>
        <end position="165"/>
    </location>
</feature>
<dbReference type="RefSeq" id="WP_023067503.1">
    <property type="nucleotide sequence ID" value="NZ_AUZM01000039.1"/>
</dbReference>
<accession>U7QGS1</accession>
<dbReference type="OrthoDB" id="453197at2"/>
<dbReference type="Pfam" id="PF14238">
    <property type="entry name" value="DUF4340"/>
    <property type="match status" value="1"/>
</dbReference>
<protein>
    <recommendedName>
        <fullName evidence="2">DUF4340 domain-containing protein</fullName>
    </recommendedName>
</protein>
<feature type="compositionally biased region" description="Low complexity" evidence="1">
    <location>
        <begin position="236"/>
        <end position="247"/>
    </location>
</feature>
<evidence type="ECO:0000256" key="1">
    <source>
        <dbReference type="SAM" id="MobiDB-lite"/>
    </source>
</evidence>
<evidence type="ECO:0000259" key="2">
    <source>
        <dbReference type="Pfam" id="PF14238"/>
    </source>
</evidence>
<evidence type="ECO:0000313" key="3">
    <source>
        <dbReference type="EMBL" id="ERT06280.1"/>
    </source>
</evidence>
<comment type="caution">
    <text evidence="3">The sequence shown here is derived from an EMBL/GenBank/DDBJ whole genome shotgun (WGS) entry which is preliminary data.</text>
</comment>
<organism evidence="3 4">
    <name type="scientific">Lyngbya aestuarii BL J</name>
    <dbReference type="NCBI Taxonomy" id="1348334"/>
    <lineage>
        <taxon>Bacteria</taxon>
        <taxon>Bacillati</taxon>
        <taxon>Cyanobacteriota</taxon>
        <taxon>Cyanophyceae</taxon>
        <taxon>Oscillatoriophycideae</taxon>
        <taxon>Oscillatoriales</taxon>
        <taxon>Microcoleaceae</taxon>
        <taxon>Lyngbya</taxon>
    </lineage>
</organism>
<dbReference type="Proteomes" id="UP000017127">
    <property type="component" value="Unassembled WGS sequence"/>
</dbReference>
<feature type="compositionally biased region" description="Low complexity" evidence="1">
    <location>
        <begin position="205"/>
        <end position="223"/>
    </location>
</feature>
<reference evidence="3 4" key="1">
    <citation type="journal article" date="2013" name="Front. Microbiol.">
        <title>Comparative genomic analyses of the cyanobacterium, Lyngbya aestuarii BL J, a powerful hydrogen producer.</title>
        <authorList>
            <person name="Kothari A."/>
            <person name="Vaughn M."/>
            <person name="Garcia-Pichel F."/>
        </authorList>
    </citation>
    <scope>NUCLEOTIDE SEQUENCE [LARGE SCALE GENOMIC DNA]</scope>
    <source>
        <strain evidence="3 4">BL J</strain>
    </source>
</reference>
<feature type="compositionally biased region" description="Polar residues" evidence="1">
    <location>
        <begin position="224"/>
        <end position="234"/>
    </location>
</feature>
<proteinExistence type="predicted"/>
<keyword evidence="4" id="KW-1185">Reference proteome</keyword>
<name>U7QGS1_9CYAN</name>
<dbReference type="EMBL" id="AUZM01000039">
    <property type="protein sequence ID" value="ERT06280.1"/>
    <property type="molecule type" value="Genomic_DNA"/>
</dbReference>
<sequence>MKFQRSTLILMLVALGLAGYVYVFEVQQTSQQQKIQAVDKQIFSFSRDDVQSVTVQTPEETITVERTSTEDNSEESPWKLTQPVQVLANQATVDFLLNQLVTDQSIPEEPSLGLRRLTVSPEKLSEYGLENSQQIVEVKLKNEEIYKLTIGTKDFSGRSVYGQTNTPKTEEELSILVIPEGILSAINRPLEEWELPQAEPEQAETETPSQPSETVPETESSEPNTQNSPETENPFSEPSLEPLQSPEPSEPENTP</sequence>
<feature type="region of interest" description="Disordered" evidence="1">
    <location>
        <begin position="196"/>
        <end position="255"/>
    </location>
</feature>
<gene>
    <name evidence="3" type="ORF">M595_3767</name>
</gene>